<protein>
    <submittedName>
        <fullName evidence="2">Uncharacterized membrane protein HdeD, DUF308 family</fullName>
    </submittedName>
</protein>
<dbReference type="InterPro" id="IPR005325">
    <property type="entry name" value="DUF308_memb"/>
</dbReference>
<name>A0A1G5RV37_PSEXY</name>
<evidence type="ECO:0000256" key="1">
    <source>
        <dbReference type="SAM" id="Phobius"/>
    </source>
</evidence>
<feature type="transmembrane region" description="Helical" evidence="1">
    <location>
        <begin position="99"/>
        <end position="122"/>
    </location>
</feature>
<gene>
    <name evidence="2" type="ORF">SAMN02910350_01001</name>
</gene>
<feature type="transmembrane region" description="Helical" evidence="1">
    <location>
        <begin position="134"/>
        <end position="154"/>
    </location>
</feature>
<dbReference type="PANTHER" id="PTHR34989">
    <property type="entry name" value="PROTEIN HDED"/>
    <property type="match status" value="1"/>
</dbReference>
<keyword evidence="1" id="KW-0472">Membrane</keyword>
<evidence type="ECO:0000313" key="3">
    <source>
        <dbReference type="Proteomes" id="UP000199428"/>
    </source>
</evidence>
<dbReference type="InterPro" id="IPR052712">
    <property type="entry name" value="Acid_resist_chaperone_HdeD"/>
</dbReference>
<keyword evidence="1" id="KW-1133">Transmembrane helix</keyword>
<feature type="transmembrane region" description="Helical" evidence="1">
    <location>
        <begin position="48"/>
        <end position="66"/>
    </location>
</feature>
<reference evidence="2 3" key="1">
    <citation type="submission" date="2016-10" db="EMBL/GenBank/DDBJ databases">
        <authorList>
            <person name="de Groot N.N."/>
        </authorList>
    </citation>
    <scope>NUCLEOTIDE SEQUENCE [LARGE SCALE GENOMIC DNA]</scope>
    <source>
        <strain evidence="2 3">DSM 10317</strain>
    </source>
</reference>
<feature type="transmembrane region" description="Helical" evidence="1">
    <location>
        <begin position="73"/>
        <end position="93"/>
    </location>
</feature>
<dbReference type="PANTHER" id="PTHR34989:SF1">
    <property type="entry name" value="PROTEIN HDED"/>
    <property type="match status" value="1"/>
</dbReference>
<keyword evidence="1" id="KW-0812">Transmembrane</keyword>
<sequence>MNSALIILEGEIMKEKIKGLRLNITISGIISVVIGILLLVYPTESLTTISRVIAAIVILSGIFVIISQVFEKGFNAMGIAVGGVLAIIGLWIFLAPGSIVSIIPIAIGVLLVVHGLQDLGLAIEAIKTKAPRPWLTFIIAIVTILLGAVCIANAFHLVEIATRLIGLMLIYDGVTDVFTVHKVNKAEKIIDVELLREEDVI</sequence>
<dbReference type="EMBL" id="FMWK01000004">
    <property type="protein sequence ID" value="SCZ77923.1"/>
    <property type="molecule type" value="Genomic_DNA"/>
</dbReference>
<feature type="transmembrane region" description="Helical" evidence="1">
    <location>
        <begin position="20"/>
        <end position="42"/>
    </location>
</feature>
<organism evidence="2 3">
    <name type="scientific">Pseudobutyrivibrio xylanivorans</name>
    <dbReference type="NCBI Taxonomy" id="185007"/>
    <lineage>
        <taxon>Bacteria</taxon>
        <taxon>Bacillati</taxon>
        <taxon>Bacillota</taxon>
        <taxon>Clostridia</taxon>
        <taxon>Lachnospirales</taxon>
        <taxon>Lachnospiraceae</taxon>
        <taxon>Pseudobutyrivibrio</taxon>
    </lineage>
</organism>
<dbReference type="Proteomes" id="UP000199428">
    <property type="component" value="Unassembled WGS sequence"/>
</dbReference>
<evidence type="ECO:0000313" key="2">
    <source>
        <dbReference type="EMBL" id="SCZ77923.1"/>
    </source>
</evidence>
<dbReference type="GO" id="GO:0005886">
    <property type="term" value="C:plasma membrane"/>
    <property type="evidence" value="ECO:0007669"/>
    <property type="project" value="TreeGrafter"/>
</dbReference>
<dbReference type="AlphaFoldDB" id="A0A1G5RV37"/>
<accession>A0A1G5RV37</accession>
<dbReference type="Pfam" id="PF03729">
    <property type="entry name" value="DUF308"/>
    <property type="match status" value="2"/>
</dbReference>
<proteinExistence type="predicted"/>